<dbReference type="FunFam" id="2.40.70.10:FF:000045">
    <property type="entry name" value="Basic 7S globulin"/>
    <property type="match status" value="1"/>
</dbReference>
<gene>
    <name evidence="6" type="primary">BG</name>
    <name evidence="6" type="ORF">CR513_33896</name>
</gene>
<evidence type="ECO:0000256" key="2">
    <source>
        <dbReference type="ARBA" id="ARBA00007447"/>
    </source>
</evidence>
<dbReference type="GO" id="GO:0006508">
    <property type="term" value="P:proteolysis"/>
    <property type="evidence" value="ECO:0007669"/>
    <property type="project" value="InterPro"/>
</dbReference>
<dbReference type="Gene3D" id="2.40.70.10">
    <property type="entry name" value="Acid Proteases"/>
    <property type="match status" value="2"/>
</dbReference>
<evidence type="ECO:0000256" key="4">
    <source>
        <dbReference type="ARBA" id="ARBA00022729"/>
    </source>
</evidence>
<dbReference type="OrthoDB" id="1904546at2759"/>
<evidence type="ECO:0000259" key="5">
    <source>
        <dbReference type="PROSITE" id="PS51767"/>
    </source>
</evidence>
<proteinExistence type="inferred from homology"/>
<dbReference type="InterPro" id="IPR021109">
    <property type="entry name" value="Peptidase_aspartic_dom_sf"/>
</dbReference>
<keyword evidence="7" id="KW-1185">Reference proteome</keyword>
<dbReference type="PANTHER" id="PTHR47965:SF22">
    <property type="entry name" value="EUKARYOTIC ASPARTYL PROTEASE FAMILY PROTEIN"/>
    <property type="match status" value="1"/>
</dbReference>
<sequence>MEVPFHYPYKSISSSLSYSLISMDNSKFQRVFPVLLFFFIAFASSFAQQSFRPKALVVPVKKDATTLQYVTQIKQRTPLVTVNLVLDLGGQFLWVDCDRNYASSTYRPARCHSAQCSLARANGCGDCFSAPRPGCNNNTCSLIPDNTVSHTATSGELTEDAVSVQSTNGFNPGRNVTVSRFLFSCAPTFLLKGLASGASGMAGLGRTKIALPSQFASAFSFQRKFAVCLSSSNGVAFFGDGPYVLLPNVDASQLLTFTPLLVNPVSTASAFSQGEPSAEYFIGVKSIRIDQNVVPVNTSLLSINSDGVGGTKISSVNPYTVLEASIFKAVTKAFIKASAARNITRVGPVAPFEVCFSSDNVFATRLGAAVPTIELVLQNQNTIWRIFGANSMVSVSNDVLCLGFVNGGENPRTSIEIGGYQLEDNLLQFDLATSRLGFSSLLFGIRTTCANFNFTSSA</sequence>
<organism evidence="6 7">
    <name type="scientific">Mucuna pruriens</name>
    <name type="common">Velvet bean</name>
    <name type="synonym">Dolichos pruriens</name>
    <dbReference type="NCBI Taxonomy" id="157652"/>
    <lineage>
        <taxon>Eukaryota</taxon>
        <taxon>Viridiplantae</taxon>
        <taxon>Streptophyta</taxon>
        <taxon>Embryophyta</taxon>
        <taxon>Tracheophyta</taxon>
        <taxon>Spermatophyta</taxon>
        <taxon>Magnoliopsida</taxon>
        <taxon>eudicotyledons</taxon>
        <taxon>Gunneridae</taxon>
        <taxon>Pentapetalae</taxon>
        <taxon>rosids</taxon>
        <taxon>fabids</taxon>
        <taxon>Fabales</taxon>
        <taxon>Fabaceae</taxon>
        <taxon>Papilionoideae</taxon>
        <taxon>50 kb inversion clade</taxon>
        <taxon>NPAAA clade</taxon>
        <taxon>indigoferoid/millettioid clade</taxon>
        <taxon>Phaseoleae</taxon>
        <taxon>Mucuna</taxon>
    </lineage>
</organism>
<dbReference type="AlphaFoldDB" id="A0A371G343"/>
<accession>A0A371G343</accession>
<evidence type="ECO:0000256" key="1">
    <source>
        <dbReference type="ARBA" id="ARBA00004239"/>
    </source>
</evidence>
<dbReference type="InterPro" id="IPR032799">
    <property type="entry name" value="TAXi_C"/>
</dbReference>
<evidence type="ECO:0000256" key="3">
    <source>
        <dbReference type="ARBA" id="ARBA00022525"/>
    </source>
</evidence>
<comment type="similarity">
    <text evidence="2">Belongs to the peptidase A1 family.</text>
</comment>
<dbReference type="Pfam" id="PF14543">
    <property type="entry name" value="TAXi_N"/>
    <property type="match status" value="1"/>
</dbReference>
<dbReference type="CDD" id="cd05489">
    <property type="entry name" value="xylanase_inhibitor_I_like"/>
    <property type="match status" value="1"/>
</dbReference>
<keyword evidence="3" id="KW-0964">Secreted</keyword>
<dbReference type="InterPro" id="IPR033121">
    <property type="entry name" value="PEPTIDASE_A1"/>
</dbReference>
<dbReference type="GO" id="GO:0005886">
    <property type="term" value="C:plasma membrane"/>
    <property type="evidence" value="ECO:0007669"/>
    <property type="project" value="TreeGrafter"/>
</dbReference>
<feature type="non-terminal residue" evidence="6">
    <location>
        <position position="1"/>
    </location>
</feature>
<dbReference type="InterPro" id="IPR032861">
    <property type="entry name" value="TAXi_N"/>
</dbReference>
<dbReference type="PANTHER" id="PTHR47965">
    <property type="entry name" value="ASPARTYL PROTEASE-RELATED"/>
    <property type="match status" value="1"/>
</dbReference>
<dbReference type="PROSITE" id="PS51767">
    <property type="entry name" value="PEPTIDASE_A1"/>
    <property type="match status" value="1"/>
</dbReference>
<dbReference type="GO" id="GO:0004190">
    <property type="term" value="F:aspartic-type endopeptidase activity"/>
    <property type="evidence" value="ECO:0007669"/>
    <property type="project" value="InterPro"/>
</dbReference>
<dbReference type="STRING" id="157652.A0A371G343"/>
<dbReference type="GO" id="GO:0005794">
    <property type="term" value="C:Golgi apparatus"/>
    <property type="evidence" value="ECO:0007669"/>
    <property type="project" value="TreeGrafter"/>
</dbReference>
<dbReference type="SUPFAM" id="SSF50630">
    <property type="entry name" value="Acid proteases"/>
    <property type="match status" value="1"/>
</dbReference>
<protein>
    <submittedName>
        <fullName evidence="6">Basic 7S globulin</fullName>
    </submittedName>
</protein>
<reference evidence="6" key="1">
    <citation type="submission" date="2018-05" db="EMBL/GenBank/DDBJ databases">
        <title>Draft genome of Mucuna pruriens seed.</title>
        <authorList>
            <person name="Nnadi N.E."/>
            <person name="Vos R."/>
            <person name="Hasami M.H."/>
            <person name="Devisetty U.K."/>
            <person name="Aguiy J.C."/>
        </authorList>
    </citation>
    <scope>NUCLEOTIDE SEQUENCE [LARGE SCALE GENOMIC DNA]</scope>
    <source>
        <strain evidence="6">JCA_2017</strain>
    </source>
</reference>
<dbReference type="GO" id="GO:0005576">
    <property type="term" value="C:extracellular region"/>
    <property type="evidence" value="ECO:0007669"/>
    <property type="project" value="UniProtKB-SubCell"/>
</dbReference>
<keyword evidence="4" id="KW-0732">Signal</keyword>
<comment type="subcellular location">
    <subcellularLocation>
        <location evidence="1">Secreted</location>
        <location evidence="1">Extracellular space</location>
    </subcellularLocation>
</comment>
<dbReference type="Pfam" id="PF14541">
    <property type="entry name" value="TAXi_C"/>
    <property type="match status" value="1"/>
</dbReference>
<comment type="caution">
    <text evidence="6">The sequence shown here is derived from an EMBL/GenBank/DDBJ whole genome shotgun (WGS) entry which is preliminary data.</text>
</comment>
<dbReference type="InterPro" id="IPR033868">
    <property type="entry name" value="Xylanase_inhibitor_I-like"/>
</dbReference>
<evidence type="ECO:0000313" key="6">
    <source>
        <dbReference type="EMBL" id="RDX84974.1"/>
    </source>
</evidence>
<dbReference type="FunFam" id="2.40.70.10:FF:000041">
    <property type="entry name" value="Basic 7S globulin"/>
    <property type="match status" value="1"/>
</dbReference>
<name>A0A371G343_MUCPR</name>
<dbReference type="EMBL" id="QJKJ01006898">
    <property type="protein sequence ID" value="RDX84974.1"/>
    <property type="molecule type" value="Genomic_DNA"/>
</dbReference>
<dbReference type="InterPro" id="IPR001461">
    <property type="entry name" value="Aspartic_peptidase_A1"/>
</dbReference>
<dbReference type="Proteomes" id="UP000257109">
    <property type="component" value="Unassembled WGS sequence"/>
</dbReference>
<evidence type="ECO:0000313" key="7">
    <source>
        <dbReference type="Proteomes" id="UP000257109"/>
    </source>
</evidence>
<feature type="domain" description="Peptidase A1" evidence="5">
    <location>
        <begin position="69"/>
        <end position="439"/>
    </location>
</feature>